<accession>A0A223D5V8</accession>
<dbReference type="RefSeq" id="WP_094238203.1">
    <property type="nucleotide sequence ID" value="NZ_CP022657.1"/>
</dbReference>
<feature type="transmembrane region" description="Helical" evidence="1">
    <location>
        <begin position="39"/>
        <end position="54"/>
    </location>
</feature>
<proteinExistence type="predicted"/>
<keyword evidence="1" id="KW-0812">Transmembrane</keyword>
<dbReference type="EMBL" id="CP022657">
    <property type="protein sequence ID" value="ASS76979.1"/>
    <property type="molecule type" value="Genomic_DNA"/>
</dbReference>
<protein>
    <submittedName>
        <fullName evidence="2">Uncharacterized protein</fullName>
    </submittedName>
</protein>
<keyword evidence="3" id="KW-1185">Reference proteome</keyword>
<organism evidence="2 3">
    <name type="scientific">Tumebacillus algifaecis</name>
    <dbReference type="NCBI Taxonomy" id="1214604"/>
    <lineage>
        <taxon>Bacteria</taxon>
        <taxon>Bacillati</taxon>
        <taxon>Bacillota</taxon>
        <taxon>Bacilli</taxon>
        <taxon>Bacillales</taxon>
        <taxon>Alicyclobacillaceae</taxon>
        <taxon>Tumebacillus</taxon>
    </lineage>
</organism>
<feature type="transmembrane region" description="Helical" evidence="1">
    <location>
        <begin position="100"/>
        <end position="120"/>
    </location>
</feature>
<dbReference type="AlphaFoldDB" id="A0A223D5V8"/>
<evidence type="ECO:0000313" key="2">
    <source>
        <dbReference type="EMBL" id="ASS76979.1"/>
    </source>
</evidence>
<evidence type="ECO:0000256" key="1">
    <source>
        <dbReference type="SAM" id="Phobius"/>
    </source>
</evidence>
<evidence type="ECO:0000313" key="3">
    <source>
        <dbReference type="Proteomes" id="UP000214688"/>
    </source>
</evidence>
<sequence>MATHTFSTMIQFMLIAAILLNLYTVLVRSKQKKFAQADKYLYLIGLGALLLALLCKWVGFGPAFLFGTIGVLSSLLVLIRNSQKIEEVRNSLPPKERAQLLRLYLGAICIAGILGGLFGYNTFGA</sequence>
<dbReference type="OrthoDB" id="9852349at2"/>
<dbReference type="Proteomes" id="UP000214688">
    <property type="component" value="Chromosome"/>
</dbReference>
<name>A0A223D5V8_9BACL</name>
<reference evidence="2 3" key="1">
    <citation type="journal article" date="2015" name="Int. J. Syst. Evol. Microbiol.">
        <title>Tumebacillus algifaecis sp. nov., isolated from decomposing algal scum.</title>
        <authorList>
            <person name="Wu Y.F."/>
            <person name="Zhang B."/>
            <person name="Xing P."/>
            <person name="Wu Q.L."/>
            <person name="Liu S.J."/>
        </authorList>
    </citation>
    <scope>NUCLEOTIDE SEQUENCE [LARGE SCALE GENOMIC DNA]</scope>
    <source>
        <strain evidence="2 3">THMBR28</strain>
    </source>
</reference>
<keyword evidence="1" id="KW-1133">Transmembrane helix</keyword>
<gene>
    <name evidence="2" type="ORF">CIG75_20130</name>
</gene>
<feature type="transmembrane region" description="Helical" evidence="1">
    <location>
        <begin position="60"/>
        <end position="79"/>
    </location>
</feature>
<feature type="transmembrane region" description="Helical" evidence="1">
    <location>
        <begin position="6"/>
        <end position="27"/>
    </location>
</feature>
<keyword evidence="1" id="KW-0472">Membrane</keyword>
<dbReference type="KEGG" id="tab:CIG75_20130"/>